<evidence type="ECO:0000313" key="1">
    <source>
        <dbReference type="EMBL" id="MDH6193521.1"/>
    </source>
</evidence>
<reference evidence="1 2" key="1">
    <citation type="submission" date="2023-04" db="EMBL/GenBank/DDBJ databases">
        <title>Forest soil microbial communities from Buena Vista Peninsula, Colon Province, Panama.</title>
        <authorList>
            <person name="Bouskill N."/>
        </authorList>
    </citation>
    <scope>NUCLEOTIDE SEQUENCE [LARGE SCALE GENOMIC DNA]</scope>
    <source>
        <strain evidence="1 2">AC80</strain>
    </source>
</reference>
<comment type="caution">
    <text evidence="1">The sequence shown here is derived from an EMBL/GenBank/DDBJ whole genome shotgun (WGS) entry which is preliminary data.</text>
</comment>
<dbReference type="Proteomes" id="UP001160130">
    <property type="component" value="Unassembled WGS sequence"/>
</dbReference>
<protein>
    <submittedName>
        <fullName evidence="1">Uncharacterized protein</fullName>
    </submittedName>
</protein>
<dbReference type="EMBL" id="JARXVE010000001">
    <property type="protein sequence ID" value="MDH6193521.1"/>
    <property type="molecule type" value="Genomic_DNA"/>
</dbReference>
<keyword evidence="2" id="KW-1185">Reference proteome</keyword>
<proteinExistence type="predicted"/>
<name>A0ABT6KS21_9MYCO</name>
<gene>
    <name evidence="1" type="ORF">M2272_000142</name>
</gene>
<organism evidence="1 2">
    <name type="scientific">Mycolicibacterium frederiksbergense</name>
    <dbReference type="NCBI Taxonomy" id="117567"/>
    <lineage>
        <taxon>Bacteria</taxon>
        <taxon>Bacillati</taxon>
        <taxon>Actinomycetota</taxon>
        <taxon>Actinomycetes</taxon>
        <taxon>Mycobacteriales</taxon>
        <taxon>Mycobacteriaceae</taxon>
        <taxon>Mycolicibacterium</taxon>
    </lineage>
</organism>
<sequence>MADAEYRVNKCPGLAIPSVEFIPSRGSAPATAQLARTGVTEWMGTVCP</sequence>
<accession>A0ABT6KS21</accession>
<evidence type="ECO:0000313" key="2">
    <source>
        <dbReference type="Proteomes" id="UP001160130"/>
    </source>
</evidence>